<sequence length="212" mass="22831">MFARGHHLPSDPAFLGPLPLYAPTGAAGEVLNAAIQPPKSWVQALRRCGVQLNHPTEEFWPPKAKEAPTASVRWGRKHHAWNPQCLRGFAGCLACAATLQAPRRKPPHQKQAETQKQRGGNTVFIPAPLPPGPPWVKGHKNSLSPLAQGPPPQAGVGCRESEAQCPVSVEEGLPSPPPHSPPTPKGRRDQVPPPNRKSPQGHPPSQPLHLRP</sequence>
<evidence type="ECO:0000256" key="1">
    <source>
        <dbReference type="SAM" id="MobiDB-lite"/>
    </source>
</evidence>
<proteinExistence type="predicted"/>
<name>A0A8J4YH85_CHIOP</name>
<feature type="region of interest" description="Disordered" evidence="1">
    <location>
        <begin position="101"/>
        <end position="212"/>
    </location>
</feature>
<protein>
    <submittedName>
        <fullName evidence="2">Uncharacterized protein</fullName>
    </submittedName>
</protein>
<dbReference type="EMBL" id="JACEEZ010011430">
    <property type="protein sequence ID" value="KAG0721280.1"/>
    <property type="molecule type" value="Genomic_DNA"/>
</dbReference>
<feature type="compositionally biased region" description="Pro residues" evidence="1">
    <location>
        <begin position="174"/>
        <end position="184"/>
    </location>
</feature>
<reference evidence="2" key="1">
    <citation type="submission" date="2020-07" db="EMBL/GenBank/DDBJ databases">
        <title>The High-quality genome of the commercially important snow crab, Chionoecetes opilio.</title>
        <authorList>
            <person name="Jeong J.-H."/>
            <person name="Ryu S."/>
        </authorList>
    </citation>
    <scope>NUCLEOTIDE SEQUENCE</scope>
    <source>
        <strain evidence="2">MADBK_172401_WGS</strain>
        <tissue evidence="2">Digestive gland</tissue>
    </source>
</reference>
<keyword evidence="3" id="KW-1185">Reference proteome</keyword>
<comment type="caution">
    <text evidence="2">The sequence shown here is derived from an EMBL/GenBank/DDBJ whole genome shotgun (WGS) entry which is preliminary data.</text>
</comment>
<dbReference type="Proteomes" id="UP000770661">
    <property type="component" value="Unassembled WGS sequence"/>
</dbReference>
<accession>A0A8J4YH85</accession>
<evidence type="ECO:0000313" key="2">
    <source>
        <dbReference type="EMBL" id="KAG0721280.1"/>
    </source>
</evidence>
<organism evidence="2 3">
    <name type="scientific">Chionoecetes opilio</name>
    <name type="common">Atlantic snow crab</name>
    <name type="synonym">Cancer opilio</name>
    <dbReference type="NCBI Taxonomy" id="41210"/>
    <lineage>
        <taxon>Eukaryota</taxon>
        <taxon>Metazoa</taxon>
        <taxon>Ecdysozoa</taxon>
        <taxon>Arthropoda</taxon>
        <taxon>Crustacea</taxon>
        <taxon>Multicrustacea</taxon>
        <taxon>Malacostraca</taxon>
        <taxon>Eumalacostraca</taxon>
        <taxon>Eucarida</taxon>
        <taxon>Decapoda</taxon>
        <taxon>Pleocyemata</taxon>
        <taxon>Brachyura</taxon>
        <taxon>Eubrachyura</taxon>
        <taxon>Majoidea</taxon>
        <taxon>Majidae</taxon>
        <taxon>Chionoecetes</taxon>
    </lineage>
</organism>
<feature type="compositionally biased region" description="Pro residues" evidence="1">
    <location>
        <begin position="191"/>
        <end position="206"/>
    </location>
</feature>
<dbReference type="AlphaFoldDB" id="A0A8J4YH85"/>
<gene>
    <name evidence="2" type="ORF">GWK47_046781</name>
</gene>
<evidence type="ECO:0000313" key="3">
    <source>
        <dbReference type="Proteomes" id="UP000770661"/>
    </source>
</evidence>